<dbReference type="AlphaFoldDB" id="A0A5B7IF85"/>
<feature type="compositionally biased region" description="Acidic residues" evidence="1">
    <location>
        <begin position="20"/>
        <end position="31"/>
    </location>
</feature>
<evidence type="ECO:0000256" key="1">
    <source>
        <dbReference type="SAM" id="MobiDB-lite"/>
    </source>
</evidence>
<evidence type="ECO:0000313" key="2">
    <source>
        <dbReference type="EMBL" id="MPC84051.1"/>
    </source>
</evidence>
<feature type="compositionally biased region" description="Basic and acidic residues" evidence="1">
    <location>
        <begin position="32"/>
        <end position="46"/>
    </location>
</feature>
<dbReference type="Proteomes" id="UP000324222">
    <property type="component" value="Unassembled WGS sequence"/>
</dbReference>
<organism evidence="2 3">
    <name type="scientific">Portunus trituberculatus</name>
    <name type="common">Swimming crab</name>
    <name type="synonym">Neptunus trituberculatus</name>
    <dbReference type="NCBI Taxonomy" id="210409"/>
    <lineage>
        <taxon>Eukaryota</taxon>
        <taxon>Metazoa</taxon>
        <taxon>Ecdysozoa</taxon>
        <taxon>Arthropoda</taxon>
        <taxon>Crustacea</taxon>
        <taxon>Multicrustacea</taxon>
        <taxon>Malacostraca</taxon>
        <taxon>Eumalacostraca</taxon>
        <taxon>Eucarida</taxon>
        <taxon>Decapoda</taxon>
        <taxon>Pleocyemata</taxon>
        <taxon>Brachyura</taxon>
        <taxon>Eubrachyura</taxon>
        <taxon>Portunoidea</taxon>
        <taxon>Portunidae</taxon>
        <taxon>Portuninae</taxon>
        <taxon>Portunus</taxon>
    </lineage>
</organism>
<proteinExistence type="predicted"/>
<feature type="compositionally biased region" description="Basic residues" evidence="1">
    <location>
        <begin position="93"/>
        <end position="104"/>
    </location>
</feature>
<feature type="region of interest" description="Disordered" evidence="1">
    <location>
        <begin position="1"/>
        <end position="119"/>
    </location>
</feature>
<feature type="compositionally biased region" description="Basic and acidic residues" evidence="1">
    <location>
        <begin position="1"/>
        <end position="19"/>
    </location>
</feature>
<keyword evidence="3" id="KW-1185">Reference proteome</keyword>
<reference evidence="2 3" key="1">
    <citation type="submission" date="2019-05" db="EMBL/GenBank/DDBJ databases">
        <title>Another draft genome of Portunus trituberculatus and its Hox gene families provides insights of decapod evolution.</title>
        <authorList>
            <person name="Jeong J.-H."/>
            <person name="Song I."/>
            <person name="Kim S."/>
            <person name="Choi T."/>
            <person name="Kim D."/>
            <person name="Ryu S."/>
            <person name="Kim W."/>
        </authorList>
    </citation>
    <scope>NUCLEOTIDE SEQUENCE [LARGE SCALE GENOMIC DNA]</scope>
    <source>
        <tissue evidence="2">Muscle</tissue>
    </source>
</reference>
<gene>
    <name evidence="2" type="ORF">E2C01_078776</name>
</gene>
<dbReference type="EMBL" id="VSRR010064296">
    <property type="protein sequence ID" value="MPC84051.1"/>
    <property type="molecule type" value="Genomic_DNA"/>
</dbReference>
<sequence length="119" mass="13540">MKNGKEEGGGGEKREVGGRDEEEEEEEEKEEEERFKEEEEGKETGGRSRVKKASTQDVASKKRTPLIVPRHLDPPKPCDGTQPTLHQLPHVMVSRRHRRTRHGSRNALHPCSSYPGKTF</sequence>
<comment type="caution">
    <text evidence="2">The sequence shown here is derived from an EMBL/GenBank/DDBJ whole genome shotgun (WGS) entry which is preliminary data.</text>
</comment>
<name>A0A5B7IF85_PORTR</name>
<evidence type="ECO:0000313" key="3">
    <source>
        <dbReference type="Proteomes" id="UP000324222"/>
    </source>
</evidence>
<protein>
    <submittedName>
        <fullName evidence="2">Uncharacterized protein</fullName>
    </submittedName>
</protein>
<accession>A0A5B7IF85</accession>